<sequence>MINKDIEQIDIDNRENNYPNKGIFLTLKYYIETKEVIYNDSGVEFDNLDRLRYVCVIISYITDEKLLNHTAAYLKHCGLLKNVDAKFEEFKNNSISSYSDTDLIKIKAILYSLTSRYEVLMKTINPPNSGEPLFDITIKDRIIKHNLPAVINSLERKGTLSFVNSIEMLPLKEQKDAISIWITNCLKLDYSNNTNTFTDSINFLNILKENLVQDKIDILKPKHEPIFSNNGFELFEDILSEYVKPIGKKGRLSEIHYYYRKMYEDDFIHQRPERFKTWFFETYKKEDLGKIKTLKEVENLDRKIHYATALEWFKQQHR</sequence>
<comment type="caution">
    <text evidence="1">The sequence shown here is derived from an EMBL/GenBank/DDBJ whole genome shotgun (WGS) entry which is preliminary data.</text>
</comment>
<reference evidence="1 2" key="1">
    <citation type="submission" date="2019-07" db="EMBL/GenBank/DDBJ databases">
        <title>Novel species of Flavobacterium.</title>
        <authorList>
            <person name="Liu Q."/>
            <person name="Xin Y.-H."/>
        </authorList>
    </citation>
    <scope>NUCLEOTIDE SEQUENCE [LARGE SCALE GENOMIC DNA]</scope>
    <source>
        <strain evidence="1 2">GSR22</strain>
    </source>
</reference>
<dbReference type="EMBL" id="VJZL01000034">
    <property type="protein sequence ID" value="TRX06383.1"/>
    <property type="molecule type" value="Genomic_DNA"/>
</dbReference>
<gene>
    <name evidence="1" type="ORF">FNW11_14520</name>
</gene>
<evidence type="ECO:0000313" key="1">
    <source>
        <dbReference type="EMBL" id="TRX06383.1"/>
    </source>
</evidence>
<proteinExistence type="predicted"/>
<name>A0A553BDQ6_9FLAO</name>
<accession>A0A553BDQ6</accession>
<dbReference type="Proteomes" id="UP000318669">
    <property type="component" value="Unassembled WGS sequence"/>
</dbReference>
<dbReference type="AlphaFoldDB" id="A0A553BDQ6"/>
<dbReference type="OrthoDB" id="7889003at2"/>
<protein>
    <submittedName>
        <fullName evidence="1">Uncharacterized protein</fullName>
    </submittedName>
</protein>
<organism evidence="1 2">
    <name type="scientific">Flavobacterium gawalongense</name>
    <dbReference type="NCBI Taxonomy" id="2594432"/>
    <lineage>
        <taxon>Bacteria</taxon>
        <taxon>Pseudomonadati</taxon>
        <taxon>Bacteroidota</taxon>
        <taxon>Flavobacteriia</taxon>
        <taxon>Flavobacteriales</taxon>
        <taxon>Flavobacteriaceae</taxon>
        <taxon>Flavobacterium</taxon>
    </lineage>
</organism>
<dbReference type="RefSeq" id="WP_144064985.1">
    <property type="nucleotide sequence ID" value="NZ_VJZL01000034.1"/>
</dbReference>
<evidence type="ECO:0000313" key="2">
    <source>
        <dbReference type="Proteomes" id="UP000318669"/>
    </source>
</evidence>